<evidence type="ECO:0000313" key="13">
    <source>
        <dbReference type="Proteomes" id="UP000051717"/>
    </source>
</evidence>
<dbReference type="UniPathway" id="UPA00087">
    <property type="reaction ID" value="UER00172"/>
</dbReference>
<dbReference type="GO" id="GO:0000287">
    <property type="term" value="F:magnesium ion binding"/>
    <property type="evidence" value="ECO:0007669"/>
    <property type="project" value="UniProtKB-UniRule"/>
</dbReference>
<dbReference type="GO" id="GO:0005524">
    <property type="term" value="F:ATP binding"/>
    <property type="evidence" value="ECO:0007669"/>
    <property type="project" value="UniProtKB-KW"/>
</dbReference>
<keyword evidence="4 10" id="KW-0545">Nucleotide biosynthesis</keyword>
<feature type="binding site" evidence="10">
    <location>
        <position position="169"/>
    </location>
    <ligand>
        <name>Mg(2+)</name>
        <dbReference type="ChEBI" id="CHEBI:18420"/>
    </ligand>
</feature>
<feature type="binding site" evidence="10">
    <location>
        <position position="219"/>
    </location>
    <ligand>
        <name>D-ribose 5-phosphate</name>
        <dbReference type="ChEBI" id="CHEBI:78346"/>
    </ligand>
</feature>
<dbReference type="GO" id="GO:0004749">
    <property type="term" value="F:ribose phosphate diphosphokinase activity"/>
    <property type="evidence" value="ECO:0007669"/>
    <property type="project" value="UniProtKB-UniRule"/>
</dbReference>
<gene>
    <name evidence="10" type="primary">prs</name>
    <name evidence="12" type="ORF">AMJ82_06365</name>
</gene>
<dbReference type="FunFam" id="3.40.50.2020:FF:000002">
    <property type="entry name" value="Ribose-phosphate pyrophosphokinase"/>
    <property type="match status" value="1"/>
</dbReference>
<dbReference type="AlphaFoldDB" id="A0A0S8G9D8"/>
<feature type="binding site" evidence="10">
    <location>
        <position position="195"/>
    </location>
    <ligand>
        <name>D-ribose 5-phosphate</name>
        <dbReference type="ChEBI" id="CHEBI:78346"/>
    </ligand>
</feature>
<dbReference type="Pfam" id="PF13793">
    <property type="entry name" value="Pribosyltran_N"/>
    <property type="match status" value="1"/>
</dbReference>
<feature type="active site" evidence="10">
    <location>
        <position position="193"/>
    </location>
</feature>
<dbReference type="InterPro" id="IPR000836">
    <property type="entry name" value="PRTase_dom"/>
</dbReference>
<dbReference type="CDD" id="cd06223">
    <property type="entry name" value="PRTases_typeI"/>
    <property type="match status" value="1"/>
</dbReference>
<dbReference type="EC" id="2.7.6.1" evidence="10"/>
<evidence type="ECO:0000256" key="6">
    <source>
        <dbReference type="ARBA" id="ARBA00022777"/>
    </source>
</evidence>
<dbReference type="PANTHER" id="PTHR10210">
    <property type="entry name" value="RIBOSE-PHOSPHATE DIPHOSPHOKINASE FAMILY MEMBER"/>
    <property type="match status" value="1"/>
</dbReference>
<keyword evidence="2 10" id="KW-0808">Transferase</keyword>
<organism evidence="12 13">
    <name type="scientific">candidate division TA06 bacterium SM23_40</name>
    <dbReference type="NCBI Taxonomy" id="1703774"/>
    <lineage>
        <taxon>Bacteria</taxon>
        <taxon>Bacteria division TA06</taxon>
    </lineage>
</organism>
<evidence type="ECO:0000256" key="2">
    <source>
        <dbReference type="ARBA" id="ARBA00022679"/>
    </source>
</evidence>
<feature type="binding site" evidence="10">
    <location>
        <position position="130"/>
    </location>
    <ligand>
        <name>Mg(2+)</name>
        <dbReference type="ChEBI" id="CHEBI:18420"/>
    </ligand>
</feature>
<comment type="function">
    <text evidence="10">Involved in the biosynthesis of the central metabolite phospho-alpha-D-ribosyl-1-pyrophosphate (PRPP) via the transfer of pyrophosphoryl group from ATP to 1-hydroxyl of ribose-5-phosphate (Rib-5-P).</text>
</comment>
<dbReference type="InterPro" id="IPR005946">
    <property type="entry name" value="Rib-P_diPkinase"/>
</dbReference>
<sequence length="312" mass="34443">MPDELKVFSGSSNPELAKEICDFLGLTLGDASVSRFTDGEIRIKVNENVRGTDVFVVQSTHPPADNLLELLLMVDAMRRASAWRITAVVPYFGYARQDRKDEPRVPISAKLVSNLLVTSGASRVLTMDLHVEQIMGFFDIPVDQLYASPVIMDYFRKKDLTDFIIVSPDPGGVRRCRAFAKRLGNLPLAIIDKRRPEPDRSEVLNIIGEVNRKKVVIVDDILSTGRTMFDAAAALREKGADEIYGSCTHALFAGDSLERLNGSVMRKIVVTNTIPLAAQLDSPKIEVLSVASLLGEAINRIHSEESVSTLFE</sequence>
<keyword evidence="1 10" id="KW-0963">Cytoplasm</keyword>
<evidence type="ECO:0000313" key="12">
    <source>
        <dbReference type="EMBL" id="KPK69122.1"/>
    </source>
</evidence>
<keyword evidence="5 10" id="KW-0547">Nucleotide-binding</keyword>
<evidence type="ECO:0000256" key="9">
    <source>
        <dbReference type="ARBA" id="ARBA00049535"/>
    </source>
</evidence>
<keyword evidence="7 10" id="KW-0067">ATP-binding</keyword>
<evidence type="ECO:0000256" key="7">
    <source>
        <dbReference type="ARBA" id="ARBA00022840"/>
    </source>
</evidence>
<evidence type="ECO:0000256" key="10">
    <source>
        <dbReference type="HAMAP-Rule" id="MF_00583"/>
    </source>
</evidence>
<comment type="cofactor">
    <cofactor evidence="10">
        <name>Mg(2+)</name>
        <dbReference type="ChEBI" id="CHEBI:18420"/>
    </cofactor>
    <text evidence="10">Binds 2 Mg(2+) ions per subunit.</text>
</comment>
<feature type="binding site" evidence="10">
    <location>
        <begin position="96"/>
        <end position="97"/>
    </location>
    <ligand>
        <name>ATP</name>
        <dbReference type="ChEBI" id="CHEBI:30616"/>
    </ligand>
</feature>
<dbReference type="NCBIfam" id="NF002320">
    <property type="entry name" value="PRK01259.1"/>
    <property type="match status" value="1"/>
</dbReference>
<dbReference type="PATRIC" id="fig|1703774.3.peg.2341"/>
<dbReference type="Gene3D" id="3.40.50.2020">
    <property type="match status" value="2"/>
</dbReference>
<dbReference type="HAMAP" id="MF_00583_B">
    <property type="entry name" value="RibP_PPkinase_B"/>
    <property type="match status" value="1"/>
</dbReference>
<dbReference type="GO" id="GO:0016301">
    <property type="term" value="F:kinase activity"/>
    <property type="evidence" value="ECO:0007669"/>
    <property type="project" value="UniProtKB-KW"/>
</dbReference>
<dbReference type="InterPro" id="IPR029099">
    <property type="entry name" value="Pribosyltran_N"/>
</dbReference>
<dbReference type="SMART" id="SM01400">
    <property type="entry name" value="Pribosyltran_N"/>
    <property type="match status" value="1"/>
</dbReference>
<dbReference type="NCBIfam" id="TIGR01251">
    <property type="entry name" value="ribP_PPkin"/>
    <property type="match status" value="1"/>
</dbReference>
<accession>A0A0S8G9D8</accession>
<dbReference type="GO" id="GO:0006015">
    <property type="term" value="P:5-phosphoribose 1-diphosphate biosynthetic process"/>
    <property type="evidence" value="ECO:0007669"/>
    <property type="project" value="UniProtKB-UniRule"/>
</dbReference>
<comment type="similarity">
    <text evidence="10">Belongs to the ribose-phosphate pyrophosphokinase family. Class I subfamily.</text>
</comment>
<dbReference type="SUPFAM" id="SSF53271">
    <property type="entry name" value="PRTase-like"/>
    <property type="match status" value="1"/>
</dbReference>
<dbReference type="Pfam" id="PF14572">
    <property type="entry name" value="Pribosyl_synth"/>
    <property type="match status" value="1"/>
</dbReference>
<dbReference type="Proteomes" id="UP000051717">
    <property type="component" value="Unassembled WGS sequence"/>
</dbReference>
<keyword evidence="8 10" id="KW-0460">Magnesium</keyword>
<comment type="catalytic activity">
    <reaction evidence="9 10">
        <text>D-ribose 5-phosphate + ATP = 5-phospho-alpha-D-ribose 1-diphosphate + AMP + H(+)</text>
        <dbReference type="Rhea" id="RHEA:15609"/>
        <dbReference type="ChEBI" id="CHEBI:15378"/>
        <dbReference type="ChEBI" id="CHEBI:30616"/>
        <dbReference type="ChEBI" id="CHEBI:58017"/>
        <dbReference type="ChEBI" id="CHEBI:78346"/>
        <dbReference type="ChEBI" id="CHEBI:456215"/>
        <dbReference type="EC" id="2.7.6.1"/>
    </reaction>
</comment>
<protein>
    <recommendedName>
        <fullName evidence="10">Ribose-phosphate pyrophosphokinase</fullName>
        <shortName evidence="10">RPPK</shortName>
        <ecNumber evidence="10">2.7.6.1</ecNumber>
    </recommendedName>
    <alternativeName>
        <fullName evidence="10">5-phospho-D-ribosyl alpha-1-diphosphate synthase</fullName>
    </alternativeName>
    <alternativeName>
        <fullName evidence="10">Phosphoribosyl diphosphate synthase</fullName>
    </alternativeName>
    <alternativeName>
        <fullName evidence="10">Phosphoribosyl pyrophosphate synthase</fullName>
        <shortName evidence="10">P-Rib-PP synthase</shortName>
        <shortName evidence="10">PRPP synthase</shortName>
        <shortName evidence="10">PRPPase</shortName>
    </alternativeName>
</protein>
<evidence type="ECO:0000256" key="4">
    <source>
        <dbReference type="ARBA" id="ARBA00022727"/>
    </source>
</evidence>
<comment type="pathway">
    <text evidence="10">Metabolic intermediate biosynthesis; 5-phospho-alpha-D-ribose 1-diphosphate biosynthesis; 5-phospho-alpha-D-ribose 1-diphosphate from D-ribose 5-phosphate (route I): step 1/1.</text>
</comment>
<dbReference type="FunFam" id="3.40.50.2020:FF:000007">
    <property type="entry name" value="Ribose-phosphate pyrophosphokinase"/>
    <property type="match status" value="1"/>
</dbReference>
<evidence type="ECO:0000256" key="1">
    <source>
        <dbReference type="ARBA" id="ARBA00022490"/>
    </source>
</evidence>
<comment type="subunit">
    <text evidence="10">Homohexamer.</text>
</comment>
<feature type="binding site" evidence="10">
    <location>
        <begin position="38"/>
        <end position="40"/>
    </location>
    <ligand>
        <name>ATP</name>
        <dbReference type="ChEBI" id="CHEBI:30616"/>
    </ligand>
</feature>
<dbReference type="EMBL" id="LJUI01000046">
    <property type="protein sequence ID" value="KPK69122.1"/>
    <property type="molecule type" value="Genomic_DNA"/>
</dbReference>
<evidence type="ECO:0000256" key="8">
    <source>
        <dbReference type="ARBA" id="ARBA00022842"/>
    </source>
</evidence>
<dbReference type="InterPro" id="IPR037515">
    <property type="entry name" value="Rib-P_diPkinase_bac"/>
</dbReference>
<dbReference type="GO" id="GO:0005737">
    <property type="term" value="C:cytoplasm"/>
    <property type="evidence" value="ECO:0007669"/>
    <property type="project" value="UniProtKB-SubCell"/>
</dbReference>
<comment type="caution">
    <text evidence="12">The sequence shown here is derived from an EMBL/GenBank/DDBJ whole genome shotgun (WGS) entry which is preliminary data.</text>
</comment>
<proteinExistence type="inferred from homology"/>
<name>A0A0S8G9D8_UNCT6</name>
<dbReference type="InterPro" id="IPR029057">
    <property type="entry name" value="PRTase-like"/>
</dbReference>
<comment type="subcellular location">
    <subcellularLocation>
        <location evidence="10">Cytoplasm</location>
    </subcellularLocation>
</comment>
<feature type="domain" description="Ribose-phosphate pyrophosphokinase N-terminal" evidence="11">
    <location>
        <begin position="5"/>
        <end position="120"/>
    </location>
</feature>
<evidence type="ECO:0000256" key="5">
    <source>
        <dbReference type="ARBA" id="ARBA00022741"/>
    </source>
</evidence>
<dbReference type="PANTHER" id="PTHR10210:SF41">
    <property type="entry name" value="RIBOSE-PHOSPHATE PYROPHOSPHOKINASE 1, CHLOROPLASTIC"/>
    <property type="match status" value="1"/>
</dbReference>
<comment type="caution">
    <text evidence="10">Lacks conserved residue(s) required for the propagation of feature annotation.</text>
</comment>
<reference evidence="12 13" key="1">
    <citation type="journal article" date="2015" name="Microbiome">
        <title>Genomic resolution of linkages in carbon, nitrogen, and sulfur cycling among widespread estuary sediment bacteria.</title>
        <authorList>
            <person name="Baker B.J."/>
            <person name="Lazar C.S."/>
            <person name="Teske A.P."/>
            <person name="Dick G.J."/>
        </authorList>
    </citation>
    <scope>NUCLEOTIDE SEQUENCE [LARGE SCALE GENOMIC DNA]</scope>
    <source>
        <strain evidence="12">SM23_40</strain>
    </source>
</reference>
<dbReference type="GO" id="GO:0002189">
    <property type="term" value="C:ribose phosphate diphosphokinase complex"/>
    <property type="evidence" value="ECO:0007669"/>
    <property type="project" value="TreeGrafter"/>
</dbReference>
<evidence type="ECO:0000259" key="11">
    <source>
        <dbReference type="Pfam" id="PF13793"/>
    </source>
</evidence>
<keyword evidence="3 10" id="KW-0479">Metal-binding</keyword>
<evidence type="ECO:0000256" key="3">
    <source>
        <dbReference type="ARBA" id="ARBA00022723"/>
    </source>
</evidence>
<dbReference type="GO" id="GO:0006164">
    <property type="term" value="P:purine nucleotide biosynthetic process"/>
    <property type="evidence" value="ECO:0007669"/>
    <property type="project" value="TreeGrafter"/>
</dbReference>
<keyword evidence="6 10" id="KW-0418">Kinase</keyword>